<feature type="domain" description="Carbohydrate kinase PfkB" evidence="3">
    <location>
        <begin position="47"/>
        <end position="153"/>
    </location>
</feature>
<name>A0AA43V321_ECOLX</name>
<dbReference type="CDD" id="cd00093">
    <property type="entry name" value="HTH_XRE"/>
    <property type="match status" value="1"/>
</dbReference>
<dbReference type="GO" id="GO:0004730">
    <property type="term" value="F:pseudouridylate synthase activity"/>
    <property type="evidence" value="ECO:0007669"/>
    <property type="project" value="TreeGrafter"/>
</dbReference>
<dbReference type="GO" id="GO:0016798">
    <property type="term" value="F:hydrolase activity, acting on glycosyl bonds"/>
    <property type="evidence" value="ECO:0007669"/>
    <property type="project" value="TreeGrafter"/>
</dbReference>
<dbReference type="InterPro" id="IPR029056">
    <property type="entry name" value="Ribokinase-like"/>
</dbReference>
<gene>
    <name evidence="4" type="ORF">E4K51_29145</name>
</gene>
<dbReference type="Pfam" id="PF00294">
    <property type="entry name" value="PfkB"/>
    <property type="match status" value="1"/>
</dbReference>
<dbReference type="Gene3D" id="3.40.1190.20">
    <property type="match status" value="1"/>
</dbReference>
<dbReference type="GO" id="GO:0005737">
    <property type="term" value="C:cytoplasm"/>
    <property type="evidence" value="ECO:0007669"/>
    <property type="project" value="TreeGrafter"/>
</dbReference>
<comment type="caution">
    <text evidence="4">The sequence shown here is derived from an EMBL/GenBank/DDBJ whole genome shotgun (WGS) entry which is preliminary data.</text>
</comment>
<dbReference type="AlphaFoldDB" id="A0AA43V321"/>
<dbReference type="SUPFAM" id="SSF46785">
    <property type="entry name" value="Winged helix' DNA-binding domain"/>
    <property type="match status" value="1"/>
</dbReference>
<feature type="non-terminal residue" evidence="4">
    <location>
        <position position="168"/>
    </location>
</feature>
<sequence>DNPFISQRELAEAIGLSRPSVANIISGLIQKEYVMGKAYVLNEDYPIVCIGAANVDRKFYVHKDLVAETSNPVTSTRSIGGVARNIAENLGRLGETVAFLSASGQDSEWEMIKRLSTPFMNLDHVQQFENASTGSYTALISKEGDMTYGLADMEVFDYITPEFLIKRS</sequence>
<dbReference type="PANTHER" id="PTHR42909:SF4">
    <property type="entry name" value="CARBOHYDRATE KINASE, PFKB FAMILY"/>
    <property type="match status" value="1"/>
</dbReference>
<dbReference type="EMBL" id="SQQU01000511">
    <property type="protein sequence ID" value="MQS34047.1"/>
    <property type="molecule type" value="Genomic_DNA"/>
</dbReference>
<proteinExistence type="predicted"/>
<dbReference type="Proteomes" id="UP000460351">
    <property type="component" value="Unassembled WGS sequence"/>
</dbReference>
<dbReference type="PANTHER" id="PTHR42909">
    <property type="entry name" value="ZGC:136858"/>
    <property type="match status" value="1"/>
</dbReference>
<reference evidence="4 5" key="1">
    <citation type="journal article" date="2019" name="Microorganisms">
        <title>Characteristics of Carbapenem-Resistant and Colistin-Resistant Escherichia coli Co-Producing NDM-1 and MCR-1 from Pig Farms in China.</title>
        <authorList>
            <person name="Peng Z."/>
            <person name="Li X."/>
            <person name="Hu Z."/>
            <person name="Li Z."/>
            <person name="Lv Y."/>
            <person name="Lei M."/>
            <person name="Wu B."/>
            <person name="Chen H."/>
            <person name="Wang X."/>
        </authorList>
    </citation>
    <scope>NUCLEOTIDE SEQUENCE [LARGE SCALE GENOMIC DNA]</scope>
    <source>
        <strain evidence="4 5">RXD010</strain>
    </source>
</reference>
<evidence type="ECO:0000256" key="1">
    <source>
        <dbReference type="ARBA" id="ARBA00022679"/>
    </source>
</evidence>
<protein>
    <submittedName>
        <fullName evidence="4">Winged helix-turn-helix transcriptional regulator</fullName>
    </submittedName>
</protein>
<dbReference type="InterPro" id="IPR036390">
    <property type="entry name" value="WH_DNA-bd_sf"/>
</dbReference>
<organism evidence="4 5">
    <name type="scientific">Escherichia coli</name>
    <dbReference type="NCBI Taxonomy" id="562"/>
    <lineage>
        <taxon>Bacteria</taxon>
        <taxon>Pseudomonadati</taxon>
        <taxon>Pseudomonadota</taxon>
        <taxon>Gammaproteobacteria</taxon>
        <taxon>Enterobacterales</taxon>
        <taxon>Enterobacteriaceae</taxon>
        <taxon>Escherichia</taxon>
    </lineage>
</organism>
<dbReference type="GO" id="GO:0016301">
    <property type="term" value="F:kinase activity"/>
    <property type="evidence" value="ECO:0007669"/>
    <property type="project" value="UniProtKB-KW"/>
</dbReference>
<dbReference type="Pfam" id="PF13412">
    <property type="entry name" value="HTH_24"/>
    <property type="match status" value="1"/>
</dbReference>
<evidence type="ECO:0000256" key="2">
    <source>
        <dbReference type="ARBA" id="ARBA00022777"/>
    </source>
</evidence>
<dbReference type="PROSITE" id="PS00583">
    <property type="entry name" value="PFKB_KINASES_1"/>
    <property type="match status" value="1"/>
</dbReference>
<feature type="non-terminal residue" evidence="4">
    <location>
        <position position="1"/>
    </location>
</feature>
<evidence type="ECO:0000259" key="3">
    <source>
        <dbReference type="Pfam" id="PF00294"/>
    </source>
</evidence>
<keyword evidence="2" id="KW-0418">Kinase</keyword>
<evidence type="ECO:0000313" key="5">
    <source>
        <dbReference type="Proteomes" id="UP000460351"/>
    </source>
</evidence>
<dbReference type="InterPro" id="IPR001387">
    <property type="entry name" value="Cro/C1-type_HTH"/>
</dbReference>
<dbReference type="SUPFAM" id="SSF53613">
    <property type="entry name" value="Ribokinase-like"/>
    <property type="match status" value="1"/>
</dbReference>
<dbReference type="InterPro" id="IPR011611">
    <property type="entry name" value="PfkB_dom"/>
</dbReference>
<keyword evidence="1" id="KW-0808">Transferase</keyword>
<evidence type="ECO:0000313" key="4">
    <source>
        <dbReference type="EMBL" id="MQS34047.1"/>
    </source>
</evidence>
<accession>A0AA43V321</accession>
<dbReference type="InterPro" id="IPR002173">
    <property type="entry name" value="Carboh/pur_kinase_PfkB_CS"/>
</dbReference>